<evidence type="ECO:0000256" key="1">
    <source>
        <dbReference type="PROSITE-ProRule" id="PRU00042"/>
    </source>
</evidence>
<keyword evidence="5" id="KW-1185">Reference proteome</keyword>
<feature type="compositionally biased region" description="Polar residues" evidence="2">
    <location>
        <begin position="238"/>
        <end position="248"/>
    </location>
</feature>
<gene>
    <name evidence="4" type="ORF">C8F04DRAFT_329535</name>
</gene>
<accession>A0AAD6WNT4</accession>
<evidence type="ECO:0000256" key="2">
    <source>
        <dbReference type="SAM" id="MobiDB-lite"/>
    </source>
</evidence>
<feature type="compositionally biased region" description="Low complexity" evidence="2">
    <location>
        <begin position="220"/>
        <end position="237"/>
    </location>
</feature>
<feature type="compositionally biased region" description="Basic and acidic residues" evidence="2">
    <location>
        <begin position="152"/>
        <end position="176"/>
    </location>
</feature>
<feature type="compositionally biased region" description="Low complexity" evidence="2">
    <location>
        <begin position="38"/>
        <end position="60"/>
    </location>
</feature>
<feature type="domain" description="C2H2-type" evidence="3">
    <location>
        <begin position="275"/>
        <end position="304"/>
    </location>
</feature>
<evidence type="ECO:0000313" key="5">
    <source>
        <dbReference type="Proteomes" id="UP001218188"/>
    </source>
</evidence>
<keyword evidence="1" id="KW-0862">Zinc</keyword>
<comment type="caution">
    <text evidence="4">The sequence shown here is derived from an EMBL/GenBank/DDBJ whole genome shotgun (WGS) entry which is preliminary data.</text>
</comment>
<evidence type="ECO:0000313" key="4">
    <source>
        <dbReference type="EMBL" id="KAJ7019642.1"/>
    </source>
</evidence>
<dbReference type="Gene3D" id="3.30.160.60">
    <property type="entry name" value="Classic Zinc Finger"/>
    <property type="match status" value="1"/>
</dbReference>
<organism evidence="4 5">
    <name type="scientific">Mycena alexandri</name>
    <dbReference type="NCBI Taxonomy" id="1745969"/>
    <lineage>
        <taxon>Eukaryota</taxon>
        <taxon>Fungi</taxon>
        <taxon>Dikarya</taxon>
        <taxon>Basidiomycota</taxon>
        <taxon>Agaricomycotina</taxon>
        <taxon>Agaricomycetes</taxon>
        <taxon>Agaricomycetidae</taxon>
        <taxon>Agaricales</taxon>
        <taxon>Marasmiineae</taxon>
        <taxon>Mycenaceae</taxon>
        <taxon>Mycena</taxon>
    </lineage>
</organism>
<feature type="compositionally biased region" description="Low complexity" evidence="2">
    <location>
        <begin position="183"/>
        <end position="193"/>
    </location>
</feature>
<feature type="compositionally biased region" description="Low complexity" evidence="2">
    <location>
        <begin position="108"/>
        <end position="124"/>
    </location>
</feature>
<dbReference type="PROSITE" id="PS50157">
    <property type="entry name" value="ZINC_FINGER_C2H2_2"/>
    <property type="match status" value="1"/>
</dbReference>
<feature type="compositionally biased region" description="Basic and acidic residues" evidence="2">
    <location>
        <begin position="92"/>
        <end position="102"/>
    </location>
</feature>
<reference evidence="4" key="1">
    <citation type="submission" date="2023-03" db="EMBL/GenBank/DDBJ databases">
        <title>Massive genome expansion in bonnet fungi (Mycena s.s.) driven by repeated elements and novel gene families across ecological guilds.</title>
        <authorList>
            <consortium name="Lawrence Berkeley National Laboratory"/>
            <person name="Harder C.B."/>
            <person name="Miyauchi S."/>
            <person name="Viragh M."/>
            <person name="Kuo A."/>
            <person name="Thoen E."/>
            <person name="Andreopoulos B."/>
            <person name="Lu D."/>
            <person name="Skrede I."/>
            <person name="Drula E."/>
            <person name="Henrissat B."/>
            <person name="Morin E."/>
            <person name="Kohler A."/>
            <person name="Barry K."/>
            <person name="LaButti K."/>
            <person name="Morin E."/>
            <person name="Salamov A."/>
            <person name="Lipzen A."/>
            <person name="Mereny Z."/>
            <person name="Hegedus B."/>
            <person name="Baldrian P."/>
            <person name="Stursova M."/>
            <person name="Weitz H."/>
            <person name="Taylor A."/>
            <person name="Grigoriev I.V."/>
            <person name="Nagy L.G."/>
            <person name="Martin F."/>
            <person name="Kauserud H."/>
        </authorList>
    </citation>
    <scope>NUCLEOTIDE SEQUENCE</scope>
    <source>
        <strain evidence="4">CBHHK200</strain>
    </source>
</reference>
<keyword evidence="1" id="KW-0479">Metal-binding</keyword>
<name>A0AAD6WNT4_9AGAR</name>
<dbReference type="InterPro" id="IPR036236">
    <property type="entry name" value="Znf_C2H2_sf"/>
</dbReference>
<feature type="compositionally biased region" description="Polar residues" evidence="2">
    <location>
        <begin position="20"/>
        <end position="35"/>
    </location>
</feature>
<feature type="region of interest" description="Disordered" evidence="2">
    <location>
        <begin position="1"/>
        <end position="258"/>
    </location>
</feature>
<feature type="compositionally biased region" description="Low complexity" evidence="2">
    <location>
        <begin position="137"/>
        <end position="149"/>
    </location>
</feature>
<sequence>MANTNAPFDESFGTGMNWGVPQTENATLGHLTTNWEFPGASSGSLQLPPSPSLLTVPTASGRLQRRPACSPGTRYRSRSHSDLPSMISPDQDSGRGRGEHRSTLSIPNSRSVSNGSRSSSRAASPHGAVFFSDVQTPASYSPSSPSSPAFEDAERGDGGIPVERRHTLTTMRRSEELLPPVPALSRASSAPSSRGRRSKPAPSLRNQPGLNMFKAVKTESSASSSSFLSSPGTDSGSQQEFRVSQPPSAASFKSEVASKKIKQASSKRRLNVAAFECPLETCTSTFTARHNLINHINSHNKYRPHRCMCGLSFTTQGVLNRHKKRCSK</sequence>
<dbReference type="PROSITE" id="PS00028">
    <property type="entry name" value="ZINC_FINGER_C2H2_1"/>
    <property type="match status" value="1"/>
</dbReference>
<proteinExistence type="predicted"/>
<dbReference type="Proteomes" id="UP001218188">
    <property type="component" value="Unassembled WGS sequence"/>
</dbReference>
<dbReference type="EMBL" id="JARJCM010000287">
    <property type="protein sequence ID" value="KAJ7019642.1"/>
    <property type="molecule type" value="Genomic_DNA"/>
</dbReference>
<dbReference type="GO" id="GO:0008270">
    <property type="term" value="F:zinc ion binding"/>
    <property type="evidence" value="ECO:0007669"/>
    <property type="project" value="UniProtKB-KW"/>
</dbReference>
<dbReference type="AlphaFoldDB" id="A0AAD6WNT4"/>
<keyword evidence="1" id="KW-0863">Zinc-finger</keyword>
<dbReference type="InterPro" id="IPR013087">
    <property type="entry name" value="Znf_C2H2_type"/>
</dbReference>
<dbReference type="SUPFAM" id="SSF57667">
    <property type="entry name" value="beta-beta-alpha zinc fingers"/>
    <property type="match status" value="1"/>
</dbReference>
<evidence type="ECO:0000259" key="3">
    <source>
        <dbReference type="PROSITE" id="PS50157"/>
    </source>
</evidence>
<protein>
    <recommendedName>
        <fullName evidence="3">C2H2-type domain-containing protein</fullName>
    </recommendedName>
</protein>